<gene>
    <name evidence="3" type="ORF">SS50377_18524</name>
    <name evidence="4" type="ORF">SS50377_22284</name>
</gene>
<dbReference type="Proteomes" id="UP000018208">
    <property type="component" value="Unassembled WGS sequence"/>
</dbReference>
<reference evidence="4" key="2">
    <citation type="submission" date="2020-12" db="EMBL/GenBank/DDBJ databases">
        <title>New Spironucleus salmonicida genome in near-complete chromosomes.</title>
        <authorList>
            <person name="Xu F."/>
            <person name="Kurt Z."/>
            <person name="Jimenez-Gonzalez A."/>
            <person name="Astvaldsson A."/>
            <person name="Andersson J.O."/>
            <person name="Svard S.G."/>
        </authorList>
    </citation>
    <scope>NUCLEOTIDE SEQUENCE</scope>
    <source>
        <strain evidence="4">ATCC 50377</strain>
    </source>
</reference>
<comment type="similarity">
    <text evidence="1">Belongs to the TBCC family.</text>
</comment>
<name>V6LCP9_9EUKA</name>
<dbReference type="Gene3D" id="2.160.20.70">
    <property type="match status" value="1"/>
</dbReference>
<dbReference type="PANTHER" id="PTHR16052:SF0">
    <property type="entry name" value="TBCC DOMAIN-CONTAINING PROTEIN 1"/>
    <property type="match status" value="1"/>
</dbReference>
<reference evidence="3 4" key="1">
    <citation type="journal article" date="2014" name="PLoS Genet.">
        <title>The Genome of Spironucleus salmonicida Highlights a Fish Pathogen Adapted to Fluctuating Environments.</title>
        <authorList>
            <person name="Xu F."/>
            <person name="Jerlstrom-Hultqvist J."/>
            <person name="Einarsson E."/>
            <person name="Astvaldsson A."/>
            <person name="Svard S.G."/>
            <person name="Andersson J.O."/>
        </authorList>
    </citation>
    <scope>NUCLEOTIDE SEQUENCE</scope>
    <source>
        <strain evidence="4">ATCC 50377</strain>
    </source>
</reference>
<evidence type="ECO:0000313" key="3">
    <source>
        <dbReference type="EMBL" id="EST42222.1"/>
    </source>
</evidence>
<proteinExistence type="inferred from homology"/>
<dbReference type="OrthoDB" id="194775at2759"/>
<keyword evidence="5" id="KW-1185">Reference proteome</keyword>
<feature type="domain" description="C-CAP/cofactor C-like" evidence="2">
    <location>
        <begin position="163"/>
        <end position="312"/>
    </location>
</feature>
<evidence type="ECO:0000313" key="5">
    <source>
        <dbReference type="Proteomes" id="UP000018208"/>
    </source>
</evidence>
<dbReference type="VEuPathDB" id="GiardiaDB:SS50377_22284"/>
<sequence>MQVKTDVFINTLFQIHPKTNLNIDNLPSISYLIQQAAEACPSKKFTISAWNQIAVQFCGLKEEEALALFQLYEELKGNFVVFLFCILFKSTVSSRRQKILSEDSLVQQNQTFEGLLQTYLLTYFDVLLASLGTEFVEKLDLSQLPFKPQYTTDLQAFLEISDPVKLNLQKAQNLLQASSILVSSFSEITSQTSNYSNLQKRAFAINCVTNTHVKIFNTQNSIFYVFNAQQITIANCKNIKIYAPATKFLSISSSKNGIISTNCKFLKIQKCDDLKIFANASHYCIQDSVSLKCAPNNIIEKEMKTILKKANLDEFLVNSWQQFKMNGPLGYGFLAEIQPIQDFVTHVIPFHDQKNAKFEFQLHAPFSTSLEDRVKKISQIQDRITSLQGDAKVQFESECKIQLGDWLKNNNMIGEIGELCQCEIVDV</sequence>
<dbReference type="EMBL" id="AUWU02000003">
    <property type="protein sequence ID" value="KAH0574669.1"/>
    <property type="molecule type" value="Genomic_DNA"/>
</dbReference>
<dbReference type="AlphaFoldDB" id="V6LCP9"/>
<evidence type="ECO:0000259" key="2">
    <source>
        <dbReference type="PROSITE" id="PS51329"/>
    </source>
</evidence>
<dbReference type="Pfam" id="PF07986">
    <property type="entry name" value="TBCC"/>
    <property type="match status" value="1"/>
</dbReference>
<protein>
    <submittedName>
        <fullName evidence="4">Tubulin binding cofactor C family protein</fullName>
    </submittedName>
</protein>
<dbReference type="InterPro" id="IPR016098">
    <property type="entry name" value="CAP/MinC_C"/>
</dbReference>
<dbReference type="PROSITE" id="PS51329">
    <property type="entry name" value="C_CAP_COFACTOR_C"/>
    <property type="match status" value="1"/>
</dbReference>
<dbReference type="InterPro" id="IPR017901">
    <property type="entry name" value="C-CAP_CF_C-like"/>
</dbReference>
<dbReference type="InterPro" id="IPR039589">
    <property type="entry name" value="TBCC1"/>
</dbReference>
<evidence type="ECO:0000313" key="4">
    <source>
        <dbReference type="EMBL" id="KAH0574669.1"/>
    </source>
</evidence>
<dbReference type="EMBL" id="KI546166">
    <property type="protein sequence ID" value="EST42222.1"/>
    <property type="molecule type" value="Genomic_DNA"/>
</dbReference>
<accession>V6LCP9</accession>
<dbReference type="PANTHER" id="PTHR16052">
    <property type="entry name" value="TBCC DOMAIN-CONTAINING PROTEIN 1"/>
    <property type="match status" value="1"/>
</dbReference>
<dbReference type="InterPro" id="IPR012945">
    <property type="entry name" value="Tubulin-bd_cofactor_C_dom"/>
</dbReference>
<evidence type="ECO:0000256" key="1">
    <source>
        <dbReference type="ARBA" id="ARBA00008848"/>
    </source>
</evidence>
<organism evidence="3">
    <name type="scientific">Spironucleus salmonicida</name>
    <dbReference type="NCBI Taxonomy" id="348837"/>
    <lineage>
        <taxon>Eukaryota</taxon>
        <taxon>Metamonada</taxon>
        <taxon>Diplomonadida</taxon>
        <taxon>Hexamitidae</taxon>
        <taxon>Hexamitinae</taxon>
        <taxon>Spironucleus</taxon>
    </lineage>
</organism>